<keyword evidence="4" id="KW-1185">Reference proteome</keyword>
<dbReference type="InterPro" id="IPR013320">
    <property type="entry name" value="ConA-like_dom_sf"/>
</dbReference>
<dbReference type="GO" id="GO:0030246">
    <property type="term" value="F:carbohydrate binding"/>
    <property type="evidence" value="ECO:0007669"/>
    <property type="project" value="UniProtKB-KW"/>
</dbReference>
<proteinExistence type="predicted"/>
<organism evidence="3 4">
    <name type="scientific">Ascodesmis nigricans</name>
    <dbReference type="NCBI Taxonomy" id="341454"/>
    <lineage>
        <taxon>Eukaryota</taxon>
        <taxon>Fungi</taxon>
        <taxon>Dikarya</taxon>
        <taxon>Ascomycota</taxon>
        <taxon>Pezizomycotina</taxon>
        <taxon>Pezizomycetes</taxon>
        <taxon>Pezizales</taxon>
        <taxon>Ascodesmidaceae</taxon>
        <taxon>Ascodesmis</taxon>
    </lineage>
</organism>
<feature type="domain" description="GH16" evidence="2">
    <location>
        <begin position="5"/>
        <end position="244"/>
    </location>
</feature>
<dbReference type="GO" id="GO:0005975">
    <property type="term" value="P:carbohydrate metabolic process"/>
    <property type="evidence" value="ECO:0007669"/>
    <property type="project" value="InterPro"/>
</dbReference>
<protein>
    <submittedName>
        <fullName evidence="3">Concanavalin A-like lectin/glucanase</fullName>
    </submittedName>
</protein>
<dbReference type="InterPro" id="IPR000757">
    <property type="entry name" value="Beta-glucanase-like"/>
</dbReference>
<dbReference type="SUPFAM" id="SSF49899">
    <property type="entry name" value="Concanavalin A-like lectins/glucanases"/>
    <property type="match status" value="1"/>
</dbReference>
<accession>A0A4S2MRH7</accession>
<evidence type="ECO:0000313" key="3">
    <source>
        <dbReference type="EMBL" id="TGZ78529.1"/>
    </source>
</evidence>
<reference evidence="3 4" key="1">
    <citation type="submission" date="2019-04" db="EMBL/GenBank/DDBJ databases">
        <title>Comparative genomics and transcriptomics to analyze fruiting body development in filamentous ascomycetes.</title>
        <authorList>
            <consortium name="DOE Joint Genome Institute"/>
            <person name="Lutkenhaus R."/>
            <person name="Traeger S."/>
            <person name="Breuer J."/>
            <person name="Kuo A."/>
            <person name="Lipzen A."/>
            <person name="Pangilinan J."/>
            <person name="Dilworth D."/>
            <person name="Sandor L."/>
            <person name="Poggeler S."/>
            <person name="Barry K."/>
            <person name="Grigoriev I.V."/>
            <person name="Nowrousian M."/>
        </authorList>
    </citation>
    <scope>NUCLEOTIDE SEQUENCE [LARGE SCALE GENOMIC DNA]</scope>
    <source>
        <strain evidence="3 4">CBS 389.68</strain>
    </source>
</reference>
<dbReference type="AlphaFoldDB" id="A0A4S2MRH7"/>
<dbReference type="GO" id="GO:0004553">
    <property type="term" value="F:hydrolase activity, hydrolyzing O-glycosyl compounds"/>
    <property type="evidence" value="ECO:0007669"/>
    <property type="project" value="InterPro"/>
</dbReference>
<feature type="compositionally biased region" description="Basic and acidic residues" evidence="1">
    <location>
        <begin position="273"/>
        <end position="285"/>
    </location>
</feature>
<dbReference type="PANTHER" id="PTHR38121:SF2">
    <property type="entry name" value="ACYLTRANSFERASE 3 DOMAIN-CONTAINING PROTEIN"/>
    <property type="match status" value="1"/>
</dbReference>
<dbReference type="Gene3D" id="2.60.120.200">
    <property type="match status" value="1"/>
</dbReference>
<evidence type="ECO:0000259" key="2">
    <source>
        <dbReference type="PROSITE" id="PS51762"/>
    </source>
</evidence>
<sequence length="285" mass="31968">MDNGDHYTQRLYNNFAVFNDTTNDENLITTLADWYTMGWRHDGGSEYHAIPRQNERSNLWVKDGVLYMRQKGHSKGSEEPVSVAEINTRRSDILYGSFRIRNKAKGGSVAGFFVYYNDTQESDIELLTSGTTGSELLYTNHPAYDPKTNTIVPGTSFRHRVETPISEFQDHRLDWTPDATHFYHNNRLTRKIEVNVPSHVTTNIFPPPHRINIWANNGSWSGPPATKDVTMAIKSIRLYFNTTASNAGNDTEFNAACERVGGVGNGSAGEGQVSERESRESQAGG</sequence>
<evidence type="ECO:0000313" key="4">
    <source>
        <dbReference type="Proteomes" id="UP000298138"/>
    </source>
</evidence>
<dbReference type="EMBL" id="ML220140">
    <property type="protein sequence ID" value="TGZ78529.1"/>
    <property type="molecule type" value="Genomic_DNA"/>
</dbReference>
<dbReference type="PANTHER" id="PTHR38121">
    <property type="entry name" value="GH16 DOMAIN-CONTAINING PROTEIN"/>
    <property type="match status" value="1"/>
</dbReference>
<feature type="region of interest" description="Disordered" evidence="1">
    <location>
        <begin position="262"/>
        <end position="285"/>
    </location>
</feature>
<dbReference type="STRING" id="341454.A0A4S2MRH7"/>
<evidence type="ECO:0000256" key="1">
    <source>
        <dbReference type="SAM" id="MobiDB-lite"/>
    </source>
</evidence>
<dbReference type="InParanoid" id="A0A4S2MRH7"/>
<gene>
    <name evidence="3" type="ORF">EX30DRAFT_355986</name>
</gene>
<dbReference type="OrthoDB" id="25131at2759"/>
<dbReference type="CDD" id="cd00413">
    <property type="entry name" value="Glyco_hydrolase_16"/>
    <property type="match status" value="1"/>
</dbReference>
<dbReference type="Proteomes" id="UP000298138">
    <property type="component" value="Unassembled WGS sequence"/>
</dbReference>
<dbReference type="PROSITE" id="PS51762">
    <property type="entry name" value="GH16_2"/>
    <property type="match status" value="1"/>
</dbReference>
<keyword evidence="3" id="KW-0430">Lectin</keyword>
<dbReference type="Pfam" id="PF00722">
    <property type="entry name" value="Glyco_hydro_16"/>
    <property type="match status" value="1"/>
</dbReference>
<name>A0A4S2MRH7_9PEZI</name>